<dbReference type="RefSeq" id="WP_208842425.1">
    <property type="nucleotide sequence ID" value="NZ_CP072133.1"/>
</dbReference>
<organism evidence="3 4">
    <name type="scientific">Pseudoalteromonas xiamenensis</name>
    <dbReference type="NCBI Taxonomy" id="882626"/>
    <lineage>
        <taxon>Bacteria</taxon>
        <taxon>Pseudomonadati</taxon>
        <taxon>Pseudomonadota</taxon>
        <taxon>Gammaproteobacteria</taxon>
        <taxon>Alteromonadales</taxon>
        <taxon>Pseudoalteromonadaceae</taxon>
        <taxon>Pseudoalteromonas</taxon>
    </lineage>
</organism>
<sequence length="525" mass="60251">MHFTPLKHYKRAIIVAVLLPVVVAAILCLHLYQLKLERAYQSRVDAMLVVDNLIEAQLDRAKNVFDSIESTVSKPLSYAFKDSHFEAVSQFENYYYQSLNNDLGEVVGTGAFNAAPMSRQYWFSLYTLGPVFTSALSLSPNLEAIAYVNEQGMAFVKRRDKSSSELLTRLINHELRPDFSQGLIAGSHVVNINKHAYFALGKLRLSDESGYLLLIYDLTQLSHWMEQRSVVEGELRLYNQYNEQLASSWPSSEQPLVWPSTEANSGSWFGGIFLTRTKARPINVAYFEPESMFKSVIRYEQLLEFGFLSLFLLLTALGLFWLSLRLFIKPVEQFVSYLVSQDVAATDPNYSIPRAWLPWFRRIKRVVAQKQSLLTRISESNVELDQMLRMQTRALERSLEAKDRQTSLLNTMLDSVPDLIYFKNIDSSFLGCNRAFESFIGFSRNDLVGRTHDEVTDKYLELLDLEKDFLVHNEVKEPQIDVRRKSLRSAPVAILSRTKNSRFNDGVTRHHRNRQHAECAQAIGV</sequence>
<dbReference type="Proteomes" id="UP000664904">
    <property type="component" value="Chromosome"/>
</dbReference>
<dbReference type="EMBL" id="CP072133">
    <property type="protein sequence ID" value="QTH70842.1"/>
    <property type="molecule type" value="Genomic_DNA"/>
</dbReference>
<evidence type="ECO:0000256" key="1">
    <source>
        <dbReference type="SAM" id="Phobius"/>
    </source>
</evidence>
<reference evidence="3" key="1">
    <citation type="submission" date="2021-03" db="EMBL/GenBank/DDBJ databases">
        <title>Complete Genome of Pseudoalteromonas xiamenensis STKMTI.2, a new potential marine bacterium producing anti-Vibrio compounds.</title>
        <authorList>
            <person name="Handayani D.P."/>
            <person name="Isnansetyo A."/>
            <person name="Istiqomah I."/>
            <person name="Jumina J."/>
        </authorList>
    </citation>
    <scope>NUCLEOTIDE SEQUENCE</scope>
    <source>
        <strain evidence="3">STKMTI.2</strain>
    </source>
</reference>
<feature type="transmembrane region" description="Helical" evidence="1">
    <location>
        <begin position="12"/>
        <end position="32"/>
    </location>
</feature>
<gene>
    <name evidence="3" type="ORF">J5O05_13200</name>
</gene>
<evidence type="ECO:0000313" key="3">
    <source>
        <dbReference type="EMBL" id="QTH70842.1"/>
    </source>
</evidence>
<dbReference type="Gene3D" id="3.30.450.20">
    <property type="entry name" value="PAS domain"/>
    <property type="match status" value="1"/>
</dbReference>
<evidence type="ECO:0000259" key="2">
    <source>
        <dbReference type="PROSITE" id="PS50112"/>
    </source>
</evidence>
<dbReference type="NCBIfam" id="TIGR00229">
    <property type="entry name" value="sensory_box"/>
    <property type="match status" value="1"/>
</dbReference>
<feature type="domain" description="PAS" evidence="2">
    <location>
        <begin position="405"/>
        <end position="451"/>
    </location>
</feature>
<dbReference type="KEGG" id="pxi:J5O05_13200"/>
<keyword evidence="1" id="KW-1133">Transmembrane helix</keyword>
<protein>
    <submittedName>
        <fullName evidence="3">PAS domain S-box protein</fullName>
    </submittedName>
</protein>
<keyword evidence="4" id="KW-1185">Reference proteome</keyword>
<keyword evidence="1" id="KW-0472">Membrane</keyword>
<dbReference type="PROSITE" id="PS50112">
    <property type="entry name" value="PAS"/>
    <property type="match status" value="1"/>
</dbReference>
<evidence type="ECO:0000313" key="4">
    <source>
        <dbReference type="Proteomes" id="UP000664904"/>
    </source>
</evidence>
<proteinExistence type="predicted"/>
<dbReference type="AlphaFoldDB" id="A0A975HKE7"/>
<feature type="transmembrane region" description="Helical" evidence="1">
    <location>
        <begin position="302"/>
        <end position="324"/>
    </location>
</feature>
<accession>A0A975HKE7</accession>
<dbReference type="SUPFAM" id="SSF55785">
    <property type="entry name" value="PYP-like sensor domain (PAS domain)"/>
    <property type="match status" value="1"/>
</dbReference>
<dbReference type="InterPro" id="IPR000014">
    <property type="entry name" value="PAS"/>
</dbReference>
<dbReference type="InterPro" id="IPR035965">
    <property type="entry name" value="PAS-like_dom_sf"/>
</dbReference>
<name>A0A975HKE7_9GAMM</name>
<keyword evidence="1" id="KW-0812">Transmembrane</keyword>